<dbReference type="InterPro" id="IPR031730">
    <property type="entry name" value="Carbam_trans_C"/>
</dbReference>
<dbReference type="PANTHER" id="PTHR34847">
    <property type="entry name" value="NODULATION PROTEIN U"/>
    <property type="match status" value="1"/>
</dbReference>
<evidence type="ECO:0000256" key="1">
    <source>
        <dbReference type="ARBA" id="ARBA00006129"/>
    </source>
</evidence>
<keyword evidence="4" id="KW-0808">Transferase</keyword>
<protein>
    <submittedName>
        <fullName evidence="4">Carbamoyltransferase</fullName>
    </submittedName>
</protein>
<comment type="similarity">
    <text evidence="1">Belongs to the NodU/CmcH family.</text>
</comment>
<dbReference type="CDD" id="cd24098">
    <property type="entry name" value="ASKHA_NBD_TobZ_N"/>
    <property type="match status" value="1"/>
</dbReference>
<name>J3JCV6_9EURY</name>
<dbReference type="InterPro" id="IPR043129">
    <property type="entry name" value="ATPase_NBD"/>
</dbReference>
<evidence type="ECO:0000313" key="5">
    <source>
        <dbReference type="Proteomes" id="UP000007813"/>
    </source>
</evidence>
<dbReference type="eggNOG" id="arCOG01188">
    <property type="taxonomic scope" value="Archaea"/>
</dbReference>
<dbReference type="AlphaFoldDB" id="J3JCV6"/>
<evidence type="ECO:0000313" key="4">
    <source>
        <dbReference type="EMBL" id="EJN56944.1"/>
    </source>
</evidence>
<dbReference type="EMBL" id="ALJD01000017">
    <property type="protein sequence ID" value="EJN56944.1"/>
    <property type="molecule type" value="Genomic_DNA"/>
</dbReference>
<feature type="domain" description="Carbamoyltransferase" evidence="2">
    <location>
        <begin position="17"/>
        <end position="351"/>
    </location>
</feature>
<evidence type="ECO:0000259" key="2">
    <source>
        <dbReference type="Pfam" id="PF02543"/>
    </source>
</evidence>
<dbReference type="PATRIC" id="fig|1210908.3.peg.4437"/>
<dbReference type="Proteomes" id="UP000007813">
    <property type="component" value="Unassembled WGS sequence"/>
</dbReference>
<dbReference type="RefSeq" id="WP_009378221.1">
    <property type="nucleotide sequence ID" value="NZ_ALJD01000017.1"/>
</dbReference>
<dbReference type="Gene3D" id="3.90.870.20">
    <property type="entry name" value="Carbamoyltransferase, C-terminal domain"/>
    <property type="match status" value="1"/>
</dbReference>
<feature type="domain" description="Carbamoyltransferase C-terminal" evidence="3">
    <location>
        <begin position="400"/>
        <end position="570"/>
    </location>
</feature>
<sequence length="570" mass="64065">MTEFTLTFKPAIGLYGKHDPSAALFEDGELVYGVEEERFTRQKHAVDTFPQHAIKACLDYRGLVLSDVDQIILPYDPSLRSNIAEHYLRNAIQEPDIGAKLHRLQQTVVREAQAKFYPVRQIKTRLEAIGTPVPSIETCAHHACHAASAFYPSGFDDALVLTIDAKGEYDSTVIWKGTQDGLKRVKTYEHPNSLGLFFATITEFLGYRMFNGEGKVMGLAPYGSDNPEIERKLRSLIDTSAKYDVTALSQEFGTNKGVTALEELFGRQARTETGEFTQWEKDLAYTAQKLLEEIVVNIVEACCPQFNTNNVALAGGVVLNCKMNKRIIESDFVDEAFIQPVAHDAGLALGAGWLDQSPKDVPKMTDLYWGPEYNTDEIRSLLETNKIEYQEPDNLEQYVAEQLADGKLVGWFQGRLELGPRALGNRSILADPRTAESRDRVNRYVKHREEWRPFAPSMLEEVADEFLESGRPAPFMITTSNVRPEQTGNLTAVLHPSDDTTRPQTVREEQNSRYYQLIKEFGEITGVPVVLNTSFNDHGEPIVTTPKEALKDFYGMGLDTLVLEDIVIEK</sequence>
<proteinExistence type="inferred from homology"/>
<gene>
    <name evidence="4" type="ORF">HSB1_47610</name>
</gene>
<dbReference type="GO" id="GO:0016740">
    <property type="term" value="F:transferase activity"/>
    <property type="evidence" value="ECO:0007669"/>
    <property type="project" value="UniProtKB-KW"/>
</dbReference>
<dbReference type="OrthoDB" id="42122at2157"/>
<comment type="caution">
    <text evidence="4">The sequence shown here is derived from an EMBL/GenBank/DDBJ whole genome shotgun (WGS) entry which is preliminary data.</text>
</comment>
<organism evidence="4 5">
    <name type="scientific">Halogranum salarium B-1</name>
    <dbReference type="NCBI Taxonomy" id="1210908"/>
    <lineage>
        <taxon>Archaea</taxon>
        <taxon>Methanobacteriati</taxon>
        <taxon>Methanobacteriota</taxon>
        <taxon>Stenosarchaea group</taxon>
        <taxon>Halobacteria</taxon>
        <taxon>Halobacteriales</taxon>
        <taxon>Haloferacaceae</taxon>
    </lineage>
</organism>
<evidence type="ECO:0000259" key="3">
    <source>
        <dbReference type="Pfam" id="PF16861"/>
    </source>
</evidence>
<dbReference type="Pfam" id="PF16861">
    <property type="entry name" value="Carbam_trans_C"/>
    <property type="match status" value="1"/>
</dbReference>
<reference evidence="4 5" key="1">
    <citation type="journal article" date="2012" name="J. Bacteriol.">
        <title>Draft Genome Sequence of the Extremely Halophilic Archaeon Halogranum salarium B-1T.</title>
        <authorList>
            <person name="Kim K.K."/>
            <person name="Lee K.C."/>
            <person name="Lee J.S."/>
        </authorList>
    </citation>
    <scope>NUCLEOTIDE SEQUENCE [LARGE SCALE GENOMIC DNA]</scope>
    <source>
        <strain evidence="4 5">B-1</strain>
    </source>
</reference>
<accession>J3JCV6</accession>
<dbReference type="Gene3D" id="3.30.420.40">
    <property type="match status" value="2"/>
</dbReference>
<dbReference type="Pfam" id="PF02543">
    <property type="entry name" value="Carbam_trans_N"/>
    <property type="match status" value="1"/>
</dbReference>
<dbReference type="InterPro" id="IPR038152">
    <property type="entry name" value="Carbam_trans_C_sf"/>
</dbReference>
<dbReference type="InterPro" id="IPR003696">
    <property type="entry name" value="Carbtransf_dom"/>
</dbReference>
<dbReference type="InterPro" id="IPR051338">
    <property type="entry name" value="NodU/CmcH_Carbamoyltrnsfr"/>
</dbReference>
<dbReference type="SUPFAM" id="SSF53067">
    <property type="entry name" value="Actin-like ATPase domain"/>
    <property type="match status" value="1"/>
</dbReference>
<dbReference type="PANTHER" id="PTHR34847:SF1">
    <property type="entry name" value="NODULATION PROTEIN U"/>
    <property type="match status" value="1"/>
</dbReference>